<proteinExistence type="predicted"/>
<name>A0AAE3R7C4_9BACT</name>
<evidence type="ECO:0000313" key="2">
    <source>
        <dbReference type="Proteomes" id="UP001232063"/>
    </source>
</evidence>
<comment type="caution">
    <text evidence="1">The sequence shown here is derived from an EMBL/GenBank/DDBJ whole genome shotgun (WGS) entry which is preliminary data.</text>
</comment>
<dbReference type="Pfam" id="PF14435">
    <property type="entry name" value="SUKH-4"/>
    <property type="match status" value="1"/>
</dbReference>
<keyword evidence="2" id="KW-1185">Reference proteome</keyword>
<evidence type="ECO:0000313" key="1">
    <source>
        <dbReference type="EMBL" id="MDJ1502789.1"/>
    </source>
</evidence>
<protein>
    <submittedName>
        <fullName evidence="1">SUKH-4 family immunity protein</fullName>
    </submittedName>
</protein>
<sequence length="184" mass="21440">MPLQKVEMYHEEISYEVKKYSFNSEYLSFIPIDIRVYLEKIGLPSVVAFDALSFTPYSEENTIITGENRETAFLIVGKLTHFYCDFGLQVYLNLKTRVVMIDDPYSTEKVLFANADFFAFVNFVTIYLQQIILYIDMSDNEISMQNPADWLVARFNAIDPLALSSPENFWTLFIDAIKRNYNPN</sequence>
<dbReference type="EMBL" id="JASJOU010000006">
    <property type="protein sequence ID" value="MDJ1502789.1"/>
    <property type="molecule type" value="Genomic_DNA"/>
</dbReference>
<dbReference type="InterPro" id="IPR025851">
    <property type="entry name" value="SUKH-4"/>
</dbReference>
<reference evidence="1" key="1">
    <citation type="submission" date="2023-05" db="EMBL/GenBank/DDBJ databases">
        <authorList>
            <person name="Zhang X."/>
        </authorList>
    </citation>
    <scope>NUCLEOTIDE SEQUENCE</scope>
    <source>
        <strain evidence="1">BD1B2-1</strain>
    </source>
</reference>
<accession>A0AAE3R7C4</accession>
<dbReference type="RefSeq" id="WP_314513077.1">
    <property type="nucleotide sequence ID" value="NZ_JASJOU010000006.1"/>
</dbReference>
<dbReference type="AlphaFoldDB" id="A0AAE3R7C4"/>
<organism evidence="1 2">
    <name type="scientific">Xanthocytophaga agilis</name>
    <dbReference type="NCBI Taxonomy" id="3048010"/>
    <lineage>
        <taxon>Bacteria</taxon>
        <taxon>Pseudomonadati</taxon>
        <taxon>Bacteroidota</taxon>
        <taxon>Cytophagia</taxon>
        <taxon>Cytophagales</taxon>
        <taxon>Rhodocytophagaceae</taxon>
        <taxon>Xanthocytophaga</taxon>
    </lineage>
</organism>
<dbReference type="Proteomes" id="UP001232063">
    <property type="component" value="Unassembled WGS sequence"/>
</dbReference>
<gene>
    <name evidence="1" type="ORF">QNI22_19125</name>
</gene>